<dbReference type="Gene3D" id="3.90.330.10">
    <property type="entry name" value="Nitrile hydratase alpha /Thiocyanate hydrolase gamma"/>
    <property type="match status" value="1"/>
</dbReference>
<reference evidence="1 2" key="1">
    <citation type="submission" date="2018-12" db="EMBL/GenBank/DDBJ databases">
        <authorList>
            <person name="Feng G."/>
            <person name="Zhu H."/>
        </authorList>
    </citation>
    <scope>NUCLEOTIDE SEQUENCE [LARGE SCALE GENOMIC DNA]</scope>
    <source>
        <strain evidence="1 2">KCTC 12533</strain>
    </source>
</reference>
<dbReference type="InterPro" id="IPR036648">
    <property type="entry name" value="CN_Hdrase_a/SCN_Hdrase_g_sf"/>
</dbReference>
<gene>
    <name evidence="1" type="ORF">EI291_14985</name>
</gene>
<dbReference type="GO" id="GO:0046914">
    <property type="term" value="F:transition metal ion binding"/>
    <property type="evidence" value="ECO:0007669"/>
    <property type="project" value="InterPro"/>
</dbReference>
<protein>
    <submittedName>
        <fullName evidence="1">NHLP leader peptide family natural product</fullName>
    </submittedName>
</protein>
<organism evidence="1 2">
    <name type="scientific">Hymenobacter rigui</name>
    <dbReference type="NCBI Taxonomy" id="334424"/>
    <lineage>
        <taxon>Bacteria</taxon>
        <taxon>Pseudomonadati</taxon>
        <taxon>Bacteroidota</taxon>
        <taxon>Cytophagia</taxon>
        <taxon>Cytophagales</taxon>
        <taxon>Hymenobacteraceae</taxon>
        <taxon>Hymenobacter</taxon>
    </lineage>
</organism>
<dbReference type="Proteomes" id="UP000273500">
    <property type="component" value="Unassembled WGS sequence"/>
</dbReference>
<name>A0A3R9NHW1_9BACT</name>
<dbReference type="InterPro" id="IPR022513">
    <property type="entry name" value="TOMM_pelo"/>
</dbReference>
<dbReference type="SUPFAM" id="SSF56209">
    <property type="entry name" value="Nitrile hydratase alpha chain"/>
    <property type="match status" value="1"/>
</dbReference>
<dbReference type="GO" id="GO:0003824">
    <property type="term" value="F:catalytic activity"/>
    <property type="evidence" value="ECO:0007669"/>
    <property type="project" value="InterPro"/>
</dbReference>
<dbReference type="EMBL" id="RWIT01000008">
    <property type="protein sequence ID" value="RSK47559.1"/>
    <property type="molecule type" value="Genomic_DNA"/>
</dbReference>
<proteinExistence type="predicted"/>
<comment type="caution">
    <text evidence="1">The sequence shown here is derived from an EMBL/GenBank/DDBJ whole genome shotgun (WGS) entry which is preliminary data.</text>
</comment>
<sequence length="97" mass="10723">MELMNDPAFLQRLAKKVEEDAQFKKILLENPTAGLETFLGRRVILPEGMKIAIVDQTEPSTIFINLPSTQNTEDVELTEEQLDIVSGGVDGGLILKP</sequence>
<keyword evidence="2" id="KW-1185">Reference proteome</keyword>
<evidence type="ECO:0000313" key="2">
    <source>
        <dbReference type="Proteomes" id="UP000273500"/>
    </source>
</evidence>
<dbReference type="OrthoDB" id="1275056at2"/>
<evidence type="ECO:0000313" key="1">
    <source>
        <dbReference type="EMBL" id="RSK47559.1"/>
    </source>
</evidence>
<dbReference type="NCBIfam" id="TIGR03793">
    <property type="entry name" value="leader_NHLP"/>
    <property type="match status" value="1"/>
</dbReference>
<accession>A0A3R9NHW1</accession>
<dbReference type="RefSeq" id="WP_125421553.1">
    <property type="nucleotide sequence ID" value="NZ_RWIT01000008.1"/>
</dbReference>
<dbReference type="AlphaFoldDB" id="A0A3R9NHW1"/>